<dbReference type="InterPro" id="IPR000402">
    <property type="entry name" value="Na/K_ATPase_sub_beta"/>
</dbReference>
<sequence length="342" mass="40148">MSREKQKISQVSQMSQVSRASKQDELLSVQSQYFLRLDELKLTKKERIKKTIWDPDTRQFFGRTGTSWAKIGLFYFIFYGMLAALVAVCMWVFFQTLDPRIPKWQLDRSLIGTNPGLGFRPMPENNEESTLIWFQGSNKTTYTYWVDNILKFLDKYYVPSKIAKGNGQIKTCSHHDYPHLGEVCEVEVRDWEECNRDQFFNYHKNSPCIFIKLNKIYGWTPIYYDDPYDLPIDMPESLRHHIRSINNTRERQNVWVSCEGENPADVEYLGPVTYYPKGVQGFPGYFFPYLNSEGYLSPLIAVRFERPVSGIVINVECRAWAKNIIYNRAERLGSVHFELLID</sequence>
<keyword evidence="15" id="KW-0325">Glycoprotein</keyword>
<gene>
    <name evidence="19" type="ORF">PHYEVI_LOCUS9718</name>
</gene>
<keyword evidence="9" id="KW-0735">Signal-anchor</keyword>
<keyword evidence="11" id="KW-0915">Sodium</keyword>
<dbReference type="PANTHER" id="PTHR11523:SF46">
    <property type="entry name" value="SODIUM_POTASSIUM-TRANSPORTING ATPASE SUBUNIT BETA-2"/>
    <property type="match status" value="1"/>
</dbReference>
<evidence type="ECO:0000256" key="8">
    <source>
        <dbReference type="ARBA" id="ARBA00022958"/>
    </source>
</evidence>
<dbReference type="PANTHER" id="PTHR11523">
    <property type="entry name" value="SODIUM/POTASSIUM-DEPENDENT ATPASE BETA SUBUNIT"/>
    <property type="match status" value="1"/>
</dbReference>
<organism evidence="19 20">
    <name type="scientific">Phyllotreta striolata</name>
    <name type="common">Striped flea beetle</name>
    <name type="synonym">Crioceris striolata</name>
    <dbReference type="NCBI Taxonomy" id="444603"/>
    <lineage>
        <taxon>Eukaryota</taxon>
        <taxon>Metazoa</taxon>
        <taxon>Ecdysozoa</taxon>
        <taxon>Arthropoda</taxon>
        <taxon>Hexapoda</taxon>
        <taxon>Insecta</taxon>
        <taxon>Pterygota</taxon>
        <taxon>Neoptera</taxon>
        <taxon>Endopterygota</taxon>
        <taxon>Coleoptera</taxon>
        <taxon>Polyphaga</taxon>
        <taxon>Cucujiformia</taxon>
        <taxon>Chrysomeloidea</taxon>
        <taxon>Chrysomelidae</taxon>
        <taxon>Galerucinae</taxon>
        <taxon>Alticini</taxon>
        <taxon>Phyllotreta</taxon>
    </lineage>
</organism>
<comment type="subcellular location">
    <subcellularLocation>
        <location evidence="1">Cell membrane</location>
        <topology evidence="1">Single-pass type II membrane protein</topology>
    </subcellularLocation>
</comment>
<dbReference type="GO" id="GO:0005890">
    <property type="term" value="C:sodium:potassium-exchanging ATPase complex"/>
    <property type="evidence" value="ECO:0007669"/>
    <property type="project" value="InterPro"/>
</dbReference>
<keyword evidence="4" id="KW-1003">Cell membrane</keyword>
<evidence type="ECO:0000256" key="3">
    <source>
        <dbReference type="ARBA" id="ARBA00022448"/>
    </source>
</evidence>
<dbReference type="GO" id="GO:0001671">
    <property type="term" value="F:ATPase activator activity"/>
    <property type="evidence" value="ECO:0007669"/>
    <property type="project" value="TreeGrafter"/>
</dbReference>
<evidence type="ECO:0000256" key="9">
    <source>
        <dbReference type="ARBA" id="ARBA00022968"/>
    </source>
</evidence>
<comment type="similarity">
    <text evidence="2">Belongs to the X(+)/potassium ATPases subunit beta family.</text>
</comment>
<evidence type="ECO:0000256" key="17">
    <source>
        <dbReference type="ARBA" id="ARBA00025540"/>
    </source>
</evidence>
<dbReference type="Pfam" id="PF00287">
    <property type="entry name" value="Na_K-ATPase"/>
    <property type="match status" value="1"/>
</dbReference>
<keyword evidence="10 18" id="KW-1133">Transmembrane helix</keyword>
<dbReference type="Gene3D" id="2.60.40.1660">
    <property type="entry name" value="Na, k-atpase alpha subunit"/>
    <property type="match status" value="1"/>
</dbReference>
<evidence type="ECO:0000256" key="15">
    <source>
        <dbReference type="ARBA" id="ARBA00023180"/>
    </source>
</evidence>
<reference evidence="19" key="1">
    <citation type="submission" date="2022-01" db="EMBL/GenBank/DDBJ databases">
        <authorList>
            <person name="King R."/>
        </authorList>
    </citation>
    <scope>NUCLEOTIDE SEQUENCE</scope>
</reference>
<keyword evidence="3" id="KW-0813">Transport</keyword>
<evidence type="ECO:0000256" key="2">
    <source>
        <dbReference type="ARBA" id="ARBA00005876"/>
    </source>
</evidence>
<accession>A0A9N9TR14</accession>
<proteinExistence type="inferred from homology"/>
<evidence type="ECO:0000256" key="12">
    <source>
        <dbReference type="ARBA" id="ARBA00023065"/>
    </source>
</evidence>
<evidence type="ECO:0000256" key="14">
    <source>
        <dbReference type="ARBA" id="ARBA00023157"/>
    </source>
</evidence>
<evidence type="ECO:0008006" key="21">
    <source>
        <dbReference type="Google" id="ProtNLM"/>
    </source>
</evidence>
<evidence type="ECO:0000256" key="6">
    <source>
        <dbReference type="ARBA" id="ARBA00022607"/>
    </source>
</evidence>
<evidence type="ECO:0000256" key="18">
    <source>
        <dbReference type="SAM" id="Phobius"/>
    </source>
</evidence>
<keyword evidence="7 18" id="KW-0812">Transmembrane</keyword>
<keyword evidence="6" id="KW-0740">Sodium/potassium transport</keyword>
<evidence type="ECO:0000256" key="7">
    <source>
        <dbReference type="ARBA" id="ARBA00022692"/>
    </source>
</evidence>
<evidence type="ECO:0000256" key="5">
    <source>
        <dbReference type="ARBA" id="ARBA00022538"/>
    </source>
</evidence>
<dbReference type="GO" id="GO:0030007">
    <property type="term" value="P:intracellular potassium ion homeostasis"/>
    <property type="evidence" value="ECO:0007669"/>
    <property type="project" value="TreeGrafter"/>
</dbReference>
<dbReference type="AlphaFoldDB" id="A0A9N9TR14"/>
<evidence type="ECO:0000256" key="10">
    <source>
        <dbReference type="ARBA" id="ARBA00022989"/>
    </source>
</evidence>
<name>A0A9N9TR14_PHYSR</name>
<keyword evidence="8" id="KW-0630">Potassium</keyword>
<protein>
    <recommendedName>
        <fullName evidence="21">Sodium/potassium-transporting ATPase subunit beta-2</fullName>
    </recommendedName>
</protein>
<evidence type="ECO:0000256" key="4">
    <source>
        <dbReference type="ARBA" id="ARBA00022475"/>
    </source>
</evidence>
<keyword evidence="5" id="KW-0633">Potassium transport</keyword>
<dbReference type="GO" id="GO:0036376">
    <property type="term" value="P:sodium ion export across plasma membrane"/>
    <property type="evidence" value="ECO:0007669"/>
    <property type="project" value="TreeGrafter"/>
</dbReference>
<dbReference type="FunFam" id="2.60.40.1660:FF:000004">
    <property type="entry name" value="sodium/potassium-transporting ATPase subunit beta-2"/>
    <property type="match status" value="1"/>
</dbReference>
<dbReference type="InterPro" id="IPR038702">
    <property type="entry name" value="Na/K_ATPase_sub_beta_sf"/>
</dbReference>
<dbReference type="EMBL" id="OU900099">
    <property type="protein sequence ID" value="CAG9863428.1"/>
    <property type="molecule type" value="Genomic_DNA"/>
</dbReference>
<dbReference type="OrthoDB" id="5912413at2759"/>
<keyword evidence="14" id="KW-1015">Disulfide bond</keyword>
<keyword evidence="13 18" id="KW-0472">Membrane</keyword>
<dbReference type="GO" id="GO:0006883">
    <property type="term" value="P:intracellular sodium ion homeostasis"/>
    <property type="evidence" value="ECO:0007669"/>
    <property type="project" value="TreeGrafter"/>
</dbReference>
<dbReference type="GO" id="GO:1990573">
    <property type="term" value="P:potassium ion import across plasma membrane"/>
    <property type="evidence" value="ECO:0007669"/>
    <property type="project" value="TreeGrafter"/>
</dbReference>
<comment type="function">
    <text evidence="17">This is the non-catalytic component of the active enzyme, which catalyzes the hydrolysis of ATP coupled with the exchange of Na(+) and K(+) ions across the plasma membrane. The beta subunit regulates, through assembly of alpha/beta heterodimers, the number of sodium pumps transported to the plasma membrane.</text>
</comment>
<feature type="transmembrane region" description="Helical" evidence="18">
    <location>
        <begin position="73"/>
        <end position="94"/>
    </location>
</feature>
<evidence type="ECO:0000313" key="20">
    <source>
        <dbReference type="Proteomes" id="UP001153712"/>
    </source>
</evidence>
<keyword evidence="20" id="KW-1185">Reference proteome</keyword>
<dbReference type="Proteomes" id="UP001153712">
    <property type="component" value="Chromosome 6"/>
</dbReference>
<keyword evidence="16" id="KW-0739">Sodium transport</keyword>
<evidence type="ECO:0000256" key="1">
    <source>
        <dbReference type="ARBA" id="ARBA00004401"/>
    </source>
</evidence>
<evidence type="ECO:0000256" key="11">
    <source>
        <dbReference type="ARBA" id="ARBA00023053"/>
    </source>
</evidence>
<keyword evidence="12" id="KW-0406">Ion transport</keyword>
<evidence type="ECO:0000256" key="13">
    <source>
        <dbReference type="ARBA" id="ARBA00023136"/>
    </source>
</evidence>
<evidence type="ECO:0000313" key="19">
    <source>
        <dbReference type="EMBL" id="CAG9863428.1"/>
    </source>
</evidence>
<evidence type="ECO:0000256" key="16">
    <source>
        <dbReference type="ARBA" id="ARBA00023201"/>
    </source>
</evidence>